<dbReference type="GO" id="GO:0003735">
    <property type="term" value="F:structural constituent of ribosome"/>
    <property type="evidence" value="ECO:0007669"/>
    <property type="project" value="UniProtKB-UniRule"/>
</dbReference>
<evidence type="ECO:0000256" key="4">
    <source>
        <dbReference type="RuleBase" id="RU364026"/>
    </source>
</evidence>
<dbReference type="Pfam" id="PF01779">
    <property type="entry name" value="Ribosomal_L29e"/>
    <property type="match status" value="1"/>
</dbReference>
<keyword evidence="2 4" id="KW-0689">Ribosomal protein</keyword>
<dbReference type="GeneID" id="85365685"/>
<keyword evidence="7" id="KW-1185">Reference proteome</keyword>
<dbReference type="GO" id="GO:0002181">
    <property type="term" value="P:cytoplasmic translation"/>
    <property type="evidence" value="ECO:0007669"/>
    <property type="project" value="TreeGrafter"/>
</dbReference>
<protein>
    <recommendedName>
        <fullName evidence="4">60S ribosomal protein L29</fullName>
    </recommendedName>
</protein>
<organism evidence="6 7">
    <name type="scientific">Armillaria tabescens</name>
    <name type="common">Ringless honey mushroom</name>
    <name type="synonym">Agaricus tabescens</name>
    <dbReference type="NCBI Taxonomy" id="1929756"/>
    <lineage>
        <taxon>Eukaryota</taxon>
        <taxon>Fungi</taxon>
        <taxon>Dikarya</taxon>
        <taxon>Basidiomycota</taxon>
        <taxon>Agaricomycotina</taxon>
        <taxon>Agaricomycetes</taxon>
        <taxon>Agaricomycetidae</taxon>
        <taxon>Agaricales</taxon>
        <taxon>Marasmiineae</taxon>
        <taxon>Physalacriaceae</taxon>
        <taxon>Desarmillaria</taxon>
    </lineage>
</organism>
<evidence type="ECO:0000313" key="6">
    <source>
        <dbReference type="EMBL" id="KAK0468019.1"/>
    </source>
</evidence>
<feature type="compositionally biased region" description="Basic residues" evidence="5">
    <location>
        <begin position="1"/>
        <end position="21"/>
    </location>
</feature>
<sequence>MAKSKNHTNHNQNKKAHRNGIKKPQAGRTRSLKGCRCQIPPQRSLCSRWSEGHGQNKKLQQRRDMLTPALEIAAKLYVWWNDTSHGSDVGQSRASSICYAYADVMLLDSKQENSSKTSFLCEVLLSPTPVRRANDFYTNILTYAYQPLEFGEVNLLPPKVADVLQ</sequence>
<dbReference type="PANTHER" id="PTHR12884:SF0">
    <property type="entry name" value="60S RIBOSOMAL PROTEIN L29"/>
    <property type="match status" value="1"/>
</dbReference>
<evidence type="ECO:0000256" key="3">
    <source>
        <dbReference type="ARBA" id="ARBA00023274"/>
    </source>
</evidence>
<dbReference type="RefSeq" id="XP_060338294.1">
    <property type="nucleotide sequence ID" value="XM_060482137.1"/>
</dbReference>
<evidence type="ECO:0000256" key="5">
    <source>
        <dbReference type="SAM" id="MobiDB-lite"/>
    </source>
</evidence>
<dbReference type="GO" id="GO:0022625">
    <property type="term" value="C:cytosolic large ribosomal subunit"/>
    <property type="evidence" value="ECO:0007669"/>
    <property type="project" value="TreeGrafter"/>
</dbReference>
<evidence type="ECO:0000256" key="1">
    <source>
        <dbReference type="ARBA" id="ARBA00010247"/>
    </source>
</evidence>
<dbReference type="InterPro" id="IPR002673">
    <property type="entry name" value="Ribosomal_eL29"/>
</dbReference>
<accession>A0AA39NM37</accession>
<dbReference type="EMBL" id="JAUEPS010000002">
    <property type="protein sequence ID" value="KAK0468019.1"/>
    <property type="molecule type" value="Genomic_DNA"/>
</dbReference>
<proteinExistence type="inferred from homology"/>
<keyword evidence="3 4" id="KW-0687">Ribonucleoprotein</keyword>
<dbReference type="Gene3D" id="6.10.140.1730">
    <property type="match status" value="1"/>
</dbReference>
<name>A0AA39NM37_ARMTA</name>
<evidence type="ECO:0000256" key="2">
    <source>
        <dbReference type="ARBA" id="ARBA00022980"/>
    </source>
</evidence>
<dbReference type="PANTHER" id="PTHR12884">
    <property type="entry name" value="60S RIBOSOMAL PROTEIN L29"/>
    <property type="match status" value="1"/>
</dbReference>
<comment type="similarity">
    <text evidence="1 4">Belongs to the eukaryotic ribosomal protein eL29 family.</text>
</comment>
<feature type="region of interest" description="Disordered" evidence="5">
    <location>
        <begin position="1"/>
        <end position="33"/>
    </location>
</feature>
<comment type="caution">
    <text evidence="6">The sequence shown here is derived from an EMBL/GenBank/DDBJ whole genome shotgun (WGS) entry which is preliminary data.</text>
</comment>
<dbReference type="Proteomes" id="UP001175211">
    <property type="component" value="Unassembled WGS sequence"/>
</dbReference>
<gene>
    <name evidence="6" type="ORF">EV420DRAFT_440263</name>
</gene>
<evidence type="ECO:0000313" key="7">
    <source>
        <dbReference type="Proteomes" id="UP001175211"/>
    </source>
</evidence>
<reference evidence="6" key="1">
    <citation type="submission" date="2023-06" db="EMBL/GenBank/DDBJ databases">
        <authorList>
            <consortium name="Lawrence Berkeley National Laboratory"/>
            <person name="Ahrendt S."/>
            <person name="Sahu N."/>
            <person name="Indic B."/>
            <person name="Wong-Bajracharya J."/>
            <person name="Merenyi Z."/>
            <person name="Ke H.-M."/>
            <person name="Monk M."/>
            <person name="Kocsube S."/>
            <person name="Drula E."/>
            <person name="Lipzen A."/>
            <person name="Balint B."/>
            <person name="Henrissat B."/>
            <person name="Andreopoulos B."/>
            <person name="Martin F.M."/>
            <person name="Harder C.B."/>
            <person name="Rigling D."/>
            <person name="Ford K.L."/>
            <person name="Foster G.D."/>
            <person name="Pangilinan J."/>
            <person name="Papanicolaou A."/>
            <person name="Barry K."/>
            <person name="LaButti K."/>
            <person name="Viragh M."/>
            <person name="Koriabine M."/>
            <person name="Yan M."/>
            <person name="Riley R."/>
            <person name="Champramary S."/>
            <person name="Plett K.L."/>
            <person name="Tsai I.J."/>
            <person name="Slot J."/>
            <person name="Sipos G."/>
            <person name="Plett J."/>
            <person name="Nagy L.G."/>
            <person name="Grigoriev I.V."/>
        </authorList>
    </citation>
    <scope>NUCLEOTIDE SEQUENCE</scope>
    <source>
        <strain evidence="6">CCBAS 213</strain>
    </source>
</reference>
<dbReference type="AlphaFoldDB" id="A0AA39NM37"/>